<evidence type="ECO:0000313" key="2">
    <source>
        <dbReference type="Proteomes" id="UP000321291"/>
    </source>
</evidence>
<proteinExistence type="predicted"/>
<organism evidence="1 2">
    <name type="scientific">Arachidicoccus ginsenosidivorans</name>
    <dbReference type="NCBI Taxonomy" id="496057"/>
    <lineage>
        <taxon>Bacteria</taxon>
        <taxon>Pseudomonadati</taxon>
        <taxon>Bacteroidota</taxon>
        <taxon>Chitinophagia</taxon>
        <taxon>Chitinophagales</taxon>
        <taxon>Chitinophagaceae</taxon>
        <taxon>Arachidicoccus</taxon>
    </lineage>
</organism>
<dbReference type="RefSeq" id="WP_146786828.1">
    <property type="nucleotide sequence ID" value="NZ_CP042434.1"/>
</dbReference>
<sequence length="105" mass="12455">MDNAFDDLMDFISELHQRDREKAAKEERREVGRKKGVEMGRMEAIKSFIANNPKDFEMTCQEMAESFEVRENLIRFLYKKVTGRRARGLKSMYNCGRYLNHNCHS</sequence>
<dbReference type="EMBL" id="CP042434">
    <property type="protein sequence ID" value="QEC73775.1"/>
    <property type="molecule type" value="Genomic_DNA"/>
</dbReference>
<name>A0A5B8VT45_9BACT</name>
<dbReference type="KEGG" id="agi:FSB73_20995"/>
<gene>
    <name evidence="1" type="ORF">FSB73_20995</name>
</gene>
<evidence type="ECO:0000313" key="1">
    <source>
        <dbReference type="EMBL" id="QEC73775.1"/>
    </source>
</evidence>
<protein>
    <submittedName>
        <fullName evidence="1">Uncharacterized protein</fullName>
    </submittedName>
</protein>
<dbReference type="Proteomes" id="UP000321291">
    <property type="component" value="Chromosome"/>
</dbReference>
<accession>A0A5B8VT45</accession>
<reference evidence="1 2" key="1">
    <citation type="journal article" date="2017" name="Int. J. Syst. Evol. Microbiol.">
        <title>Arachidicoccus ginsenosidivorans sp. nov., with ginsenoside-converting activity isolated from ginseng cultivating soil.</title>
        <authorList>
            <person name="Siddiqi M.Z."/>
            <person name="Aslam Z."/>
            <person name="Im W.T."/>
        </authorList>
    </citation>
    <scope>NUCLEOTIDE SEQUENCE [LARGE SCALE GENOMIC DNA]</scope>
    <source>
        <strain evidence="1 2">Gsoil 809</strain>
    </source>
</reference>
<dbReference type="AlphaFoldDB" id="A0A5B8VT45"/>
<keyword evidence="2" id="KW-1185">Reference proteome</keyword>